<dbReference type="Pfam" id="PF00962">
    <property type="entry name" value="A_deaminase"/>
    <property type="match status" value="1"/>
</dbReference>
<dbReference type="Gene3D" id="3.20.20.140">
    <property type="entry name" value="Metal-dependent hydrolases"/>
    <property type="match status" value="1"/>
</dbReference>
<evidence type="ECO:0000256" key="7">
    <source>
        <dbReference type="ARBA" id="ARBA00048787"/>
    </source>
</evidence>
<evidence type="ECO:0000256" key="2">
    <source>
        <dbReference type="ARBA" id="ARBA00006676"/>
    </source>
</evidence>
<evidence type="ECO:0000259" key="9">
    <source>
        <dbReference type="Pfam" id="PF00962"/>
    </source>
</evidence>
<dbReference type="GO" id="GO:0006154">
    <property type="term" value="P:adenosine catabolic process"/>
    <property type="evidence" value="ECO:0007669"/>
    <property type="project" value="TreeGrafter"/>
</dbReference>
<keyword evidence="5" id="KW-0862">Zinc</keyword>
<comment type="caution">
    <text evidence="10">The sequence shown here is derived from an EMBL/GenBank/DDBJ whole genome shotgun (WGS) entry which is preliminary data.</text>
</comment>
<sequence>MSTASTAHHHPRPESTTLADLIGSSRESETPDWPDEDFCKRLPKIELHAHLTGSIRRETLGEIWRKRKEQEPDLDLEDPLVAIPPGKVDFDLTTFFPLFSKYTYNLVNSEWSVELATRQVLRDFESDGVVYLELRTIPRAFDETGLTKEKYITTILSTIRSFQSETMRTRLILAIDRQNTREEALDTVELAIKYKSEGLVVGVDLCGNPAAGDVRIFREAFKNAKQNGLGITLHFAEIERQPIKDELDILLSFEPQRLGHAIHIERMMSSQSHRAGNNMDGRILREIRQRKLCIELCLSCNVYAKMLPDRHGNGSASFQDHHFKYWWKTDCPVALGTDDVGVFLSDLSNEYYLASTHFRVNKYELWHLVFYSIDAIFADQSEKDRLKSTLLAWGKENNLDVGDDDESVNEIIDHEDGDEGENPTEQA</sequence>
<evidence type="ECO:0000256" key="3">
    <source>
        <dbReference type="ARBA" id="ARBA00022723"/>
    </source>
</evidence>
<dbReference type="SUPFAM" id="SSF51556">
    <property type="entry name" value="Metallo-dependent hydrolases"/>
    <property type="match status" value="1"/>
</dbReference>
<feature type="compositionally biased region" description="Acidic residues" evidence="8">
    <location>
        <begin position="401"/>
        <end position="427"/>
    </location>
</feature>
<comment type="similarity">
    <text evidence="2">Belongs to the metallo-dependent hydrolases superfamily. Adenosine and AMP deaminases family.</text>
</comment>
<keyword evidence="6" id="KW-0546">Nucleotide metabolism</keyword>
<dbReference type="GO" id="GO:0004000">
    <property type="term" value="F:adenosine deaminase activity"/>
    <property type="evidence" value="ECO:0007669"/>
    <property type="project" value="TreeGrafter"/>
</dbReference>
<reference evidence="10 11" key="1">
    <citation type="submission" date="2023-08" db="EMBL/GenBank/DDBJ databases">
        <authorList>
            <person name="Palmer J.M."/>
        </authorList>
    </citation>
    <scope>NUCLEOTIDE SEQUENCE [LARGE SCALE GENOMIC DNA]</scope>
    <source>
        <strain evidence="10 11">TWF481</strain>
    </source>
</reference>
<keyword evidence="4" id="KW-0378">Hydrolase</keyword>
<accession>A0AAV9WR73</accession>
<name>A0AAV9WR73_9PEZI</name>
<evidence type="ECO:0000256" key="1">
    <source>
        <dbReference type="ARBA" id="ARBA00001947"/>
    </source>
</evidence>
<keyword evidence="11" id="KW-1185">Reference proteome</keyword>
<feature type="domain" description="Adenosine deaminase" evidence="9">
    <location>
        <begin position="43"/>
        <end position="391"/>
    </location>
</feature>
<evidence type="ECO:0000256" key="5">
    <source>
        <dbReference type="ARBA" id="ARBA00022833"/>
    </source>
</evidence>
<protein>
    <recommendedName>
        <fullName evidence="9">Adenosine deaminase domain-containing protein</fullName>
    </recommendedName>
</protein>
<dbReference type="GO" id="GO:0009117">
    <property type="term" value="P:nucleotide metabolic process"/>
    <property type="evidence" value="ECO:0007669"/>
    <property type="project" value="UniProtKB-KW"/>
</dbReference>
<keyword evidence="3" id="KW-0479">Metal-binding</keyword>
<comment type="cofactor">
    <cofactor evidence="1">
        <name>Zn(2+)</name>
        <dbReference type="ChEBI" id="CHEBI:29105"/>
    </cofactor>
</comment>
<dbReference type="InterPro" id="IPR001365">
    <property type="entry name" value="A_deaminase_dom"/>
</dbReference>
<dbReference type="EMBL" id="JAVHJL010000001">
    <property type="protein sequence ID" value="KAK6512188.1"/>
    <property type="molecule type" value="Genomic_DNA"/>
</dbReference>
<dbReference type="GO" id="GO:0046103">
    <property type="term" value="P:inosine biosynthetic process"/>
    <property type="evidence" value="ECO:0007669"/>
    <property type="project" value="TreeGrafter"/>
</dbReference>
<dbReference type="PANTHER" id="PTHR11409:SF42">
    <property type="entry name" value="ADENOSINE DEAMINASE-LIKE PROTEIN"/>
    <property type="match status" value="1"/>
</dbReference>
<organism evidence="10 11">
    <name type="scientific">Arthrobotrys musiformis</name>
    <dbReference type="NCBI Taxonomy" id="47236"/>
    <lineage>
        <taxon>Eukaryota</taxon>
        <taxon>Fungi</taxon>
        <taxon>Dikarya</taxon>
        <taxon>Ascomycota</taxon>
        <taxon>Pezizomycotina</taxon>
        <taxon>Orbiliomycetes</taxon>
        <taxon>Orbiliales</taxon>
        <taxon>Orbiliaceae</taxon>
        <taxon>Arthrobotrys</taxon>
    </lineage>
</organism>
<proteinExistence type="inferred from homology"/>
<dbReference type="GO" id="GO:0046872">
    <property type="term" value="F:metal ion binding"/>
    <property type="evidence" value="ECO:0007669"/>
    <property type="project" value="UniProtKB-KW"/>
</dbReference>
<evidence type="ECO:0000313" key="10">
    <source>
        <dbReference type="EMBL" id="KAK6512188.1"/>
    </source>
</evidence>
<evidence type="ECO:0000313" key="11">
    <source>
        <dbReference type="Proteomes" id="UP001370758"/>
    </source>
</evidence>
<feature type="region of interest" description="Disordered" evidence="8">
    <location>
        <begin position="1"/>
        <end position="35"/>
    </location>
</feature>
<dbReference type="InterPro" id="IPR032466">
    <property type="entry name" value="Metal_Hydrolase"/>
</dbReference>
<dbReference type="AlphaFoldDB" id="A0AAV9WR73"/>
<evidence type="ECO:0000256" key="8">
    <source>
        <dbReference type="SAM" id="MobiDB-lite"/>
    </source>
</evidence>
<evidence type="ECO:0000256" key="6">
    <source>
        <dbReference type="ARBA" id="ARBA00023080"/>
    </source>
</evidence>
<comment type="catalytic activity">
    <reaction evidence="7">
        <text>N(6)-methyl-AMP + H2O + H(+) = IMP + methylamine</text>
        <dbReference type="Rhea" id="RHEA:16001"/>
        <dbReference type="ChEBI" id="CHEBI:15377"/>
        <dbReference type="ChEBI" id="CHEBI:15378"/>
        <dbReference type="ChEBI" id="CHEBI:58053"/>
        <dbReference type="ChEBI" id="CHEBI:59338"/>
        <dbReference type="ChEBI" id="CHEBI:144842"/>
    </reaction>
    <physiologicalReaction direction="left-to-right" evidence="7">
        <dbReference type="Rhea" id="RHEA:16002"/>
    </physiologicalReaction>
</comment>
<evidence type="ECO:0000256" key="4">
    <source>
        <dbReference type="ARBA" id="ARBA00022801"/>
    </source>
</evidence>
<dbReference type="Proteomes" id="UP001370758">
    <property type="component" value="Unassembled WGS sequence"/>
</dbReference>
<gene>
    <name evidence="10" type="ORF">TWF481_001079</name>
</gene>
<feature type="region of interest" description="Disordered" evidence="8">
    <location>
        <begin position="399"/>
        <end position="427"/>
    </location>
</feature>
<dbReference type="InterPro" id="IPR006330">
    <property type="entry name" value="Ado/ade_deaminase"/>
</dbReference>
<dbReference type="PANTHER" id="PTHR11409">
    <property type="entry name" value="ADENOSINE DEAMINASE"/>
    <property type="match status" value="1"/>
</dbReference>